<sequence length="205" mass="23658">MTIKKASSIGKLEDLGRIQLSKSFFMRDFLYSEIANWYGVPNFPDHPDIAIRMGSKLCEELLEPLQEKFGRIAIRSAYRSPSVNQLGNEKGHNCASNEKNFASHIWDYPDAKGYGATACIIIPSLIDLIEKDPNNWKQIAYWIHNHLPYSHLEFFKKENTFCAFNIGWHEKPLKEINSYVTGSKGKLKVTHEPNLDYEKFYPDLL</sequence>
<dbReference type="InterPro" id="IPR009045">
    <property type="entry name" value="Zn_M74/Hedgehog-like"/>
</dbReference>
<accession>V2U470</accession>
<dbReference type="Proteomes" id="UP000018415">
    <property type="component" value="Unassembled WGS sequence"/>
</dbReference>
<evidence type="ECO:0000313" key="2">
    <source>
        <dbReference type="Proteomes" id="UP000018415"/>
    </source>
</evidence>
<evidence type="ECO:0008006" key="3">
    <source>
        <dbReference type="Google" id="ProtNLM"/>
    </source>
</evidence>
<dbReference type="eggNOG" id="ENOG5031FDM">
    <property type="taxonomic scope" value="Bacteria"/>
</dbReference>
<dbReference type="PATRIC" id="fig|1341679.3.peg.1509"/>
<name>V2U470_9GAMM</name>
<dbReference type="SUPFAM" id="SSF55166">
    <property type="entry name" value="Hedgehog/DD-peptidase"/>
    <property type="match status" value="1"/>
</dbReference>
<dbReference type="AlphaFoldDB" id="V2U470"/>
<protein>
    <recommendedName>
        <fullName evidence="3">Peptidase M15A C-terminal domain-containing protein</fullName>
    </recommendedName>
</protein>
<organism evidence="1 2">
    <name type="scientific">Acinetobacter indicus CIP 110367</name>
    <dbReference type="NCBI Taxonomy" id="1341679"/>
    <lineage>
        <taxon>Bacteria</taxon>
        <taxon>Pseudomonadati</taxon>
        <taxon>Pseudomonadota</taxon>
        <taxon>Gammaproteobacteria</taxon>
        <taxon>Moraxellales</taxon>
        <taxon>Moraxellaceae</taxon>
        <taxon>Acinetobacter</taxon>
    </lineage>
</organism>
<proteinExistence type="predicted"/>
<comment type="caution">
    <text evidence="1">The sequence shown here is derived from an EMBL/GenBank/DDBJ whole genome shotgun (WGS) entry which is preliminary data.</text>
</comment>
<reference evidence="1 2" key="1">
    <citation type="submission" date="2013-10" db="EMBL/GenBank/DDBJ databases">
        <title>The Genome Sequence of Acinetobacter indicus CIP 110367.</title>
        <authorList>
            <consortium name="The Broad Institute Genomics Platform"/>
            <consortium name="The Broad Institute Genome Sequencing Center for Infectious Disease"/>
            <person name="Cerqueira G."/>
            <person name="Feldgarden M."/>
            <person name="Courvalin P."/>
            <person name="Grillot-Courvalin C."/>
            <person name="Clermont D."/>
            <person name="Rocha E."/>
            <person name="Yoon E.-J."/>
            <person name="Nemec A."/>
            <person name="Young S.K."/>
            <person name="Zeng Q."/>
            <person name="Gargeya S."/>
            <person name="Fitzgerald M."/>
            <person name="Abouelleil A."/>
            <person name="Alvarado L."/>
            <person name="Berlin A.M."/>
            <person name="Chapman S.B."/>
            <person name="Gainer-Dewar J."/>
            <person name="Goldberg J."/>
            <person name="Gnerre S."/>
            <person name="Griggs A."/>
            <person name="Gujja S."/>
            <person name="Hansen M."/>
            <person name="Howarth C."/>
            <person name="Imamovic A."/>
            <person name="Ireland A."/>
            <person name="Larimer J."/>
            <person name="McCowan C."/>
            <person name="Murphy C."/>
            <person name="Pearson M."/>
            <person name="Poon T.W."/>
            <person name="Priest M."/>
            <person name="Roberts A."/>
            <person name="Saif S."/>
            <person name="Shea T."/>
            <person name="Sykes S."/>
            <person name="Wortman J."/>
            <person name="Nusbaum C."/>
            <person name="Birren B."/>
        </authorList>
    </citation>
    <scope>NUCLEOTIDE SEQUENCE [LARGE SCALE GENOMIC DNA]</scope>
    <source>
        <strain evidence="1 2">CIP 110367</strain>
    </source>
</reference>
<dbReference type="HOGENOM" id="CLU_117495_0_0_6"/>
<gene>
    <name evidence="1" type="ORF">P253_01538</name>
</gene>
<keyword evidence="2" id="KW-1185">Reference proteome</keyword>
<dbReference type="EMBL" id="AYET01000002">
    <property type="protein sequence ID" value="ESK48878.1"/>
    <property type="molecule type" value="Genomic_DNA"/>
</dbReference>
<dbReference type="RefSeq" id="WP_016659387.1">
    <property type="nucleotide sequence ID" value="NZ_BBSF01000021.1"/>
</dbReference>
<evidence type="ECO:0000313" key="1">
    <source>
        <dbReference type="EMBL" id="ESK48878.1"/>
    </source>
</evidence>
<dbReference type="OrthoDB" id="7171572at2"/>